<dbReference type="Pfam" id="PF01774">
    <property type="entry name" value="UreD"/>
    <property type="match status" value="1"/>
</dbReference>
<evidence type="ECO:0000256" key="1">
    <source>
        <dbReference type="ARBA" id="ARBA00007177"/>
    </source>
</evidence>
<evidence type="ECO:0000256" key="2">
    <source>
        <dbReference type="ARBA" id="ARBA00023186"/>
    </source>
</evidence>
<protein>
    <recommendedName>
        <fullName evidence="3">Urease accessory protein UreD</fullName>
    </recommendedName>
</protein>
<dbReference type="GO" id="GO:0005737">
    <property type="term" value="C:cytoplasm"/>
    <property type="evidence" value="ECO:0007669"/>
    <property type="project" value="UniProtKB-SubCell"/>
</dbReference>
<dbReference type="KEGG" id="wna:KA717_20810"/>
<dbReference type="EMBL" id="CP073041">
    <property type="protein sequence ID" value="UXE58500.1"/>
    <property type="molecule type" value="Genomic_DNA"/>
</dbReference>
<keyword evidence="2 3" id="KW-0143">Chaperone</keyword>
<dbReference type="PANTHER" id="PTHR33643:SF1">
    <property type="entry name" value="UREASE ACCESSORY PROTEIN D"/>
    <property type="match status" value="1"/>
</dbReference>
<dbReference type="Proteomes" id="UP001065613">
    <property type="component" value="Chromosome"/>
</dbReference>
<keyword evidence="3" id="KW-0996">Nickel insertion</keyword>
<comment type="subunit">
    <text evidence="3">UreD, UreF and UreG form a complex that acts as a GTP-hydrolysis-dependent molecular chaperone, activating the urease apoprotein by helping to assemble the nickel containing metallocenter of UreC. The UreE protein probably delivers the nickel.</text>
</comment>
<dbReference type="InterPro" id="IPR002669">
    <property type="entry name" value="UreD"/>
</dbReference>
<name>A0A977KUF7_9CYAN</name>
<dbReference type="HAMAP" id="MF_01384">
    <property type="entry name" value="UreD"/>
    <property type="match status" value="1"/>
</dbReference>
<keyword evidence="3" id="KW-0963">Cytoplasm</keyword>
<organism evidence="4">
    <name type="scientific">Woronichinia naegeliana WA131</name>
    <dbReference type="NCBI Taxonomy" id="2824559"/>
    <lineage>
        <taxon>Bacteria</taxon>
        <taxon>Bacillati</taxon>
        <taxon>Cyanobacteriota</taxon>
        <taxon>Cyanophyceae</taxon>
        <taxon>Synechococcales</taxon>
        <taxon>Coelosphaeriaceae</taxon>
        <taxon>Woronichinia</taxon>
    </lineage>
</organism>
<accession>A0A977KUF7</accession>
<evidence type="ECO:0000256" key="3">
    <source>
        <dbReference type="HAMAP-Rule" id="MF_01384"/>
    </source>
</evidence>
<reference evidence="4" key="1">
    <citation type="submission" date="2021-04" db="EMBL/GenBank/DDBJ databases">
        <title>Genome sequence of Woronichinia naegeliana from Washington state freshwater lake bloom.</title>
        <authorList>
            <person name="Dreher T.W."/>
        </authorList>
    </citation>
    <scope>NUCLEOTIDE SEQUENCE</scope>
    <source>
        <strain evidence="4">WA131</strain>
    </source>
</reference>
<proteinExistence type="inferred from homology"/>
<dbReference type="GO" id="GO:0016151">
    <property type="term" value="F:nickel cation binding"/>
    <property type="evidence" value="ECO:0007669"/>
    <property type="project" value="UniProtKB-UniRule"/>
</dbReference>
<dbReference type="PANTHER" id="PTHR33643">
    <property type="entry name" value="UREASE ACCESSORY PROTEIN D"/>
    <property type="match status" value="1"/>
</dbReference>
<dbReference type="AlphaFoldDB" id="A0A977KUF7"/>
<evidence type="ECO:0000313" key="4">
    <source>
        <dbReference type="EMBL" id="UXE58500.1"/>
    </source>
</evidence>
<gene>
    <name evidence="3" type="primary">ureD</name>
    <name evidence="4" type="ORF">KA717_20810</name>
</gene>
<sequence>MNETGWQGTLKLDYEYRQNKTVLAQSFVTAPLKVQRSFYPEGEEFCHTVMLHTAGGIVGGDRLSQSIQLQPKSQVLLTTAAASKIYRSDQRFAQQNINIQLAEQSYLEWLPQETIIFNEAYYEQKLHIELAAQAHFCGWEINRLGRTARGETFLAGEWRSRWEIWRAGKPLWIDRQQLIGSETTVQSPNALGGMPIVATFIWIGQAVNLADLQAARYLGETLIKQGKTGLTLTQGDGLFCRYRGDSTAEVRKWFSQLWDLLRSTYGQRQPIRPRVWSL</sequence>
<comment type="similarity">
    <text evidence="1 3">Belongs to the UreD family.</text>
</comment>
<comment type="subcellular location">
    <subcellularLocation>
        <location evidence="3">Cytoplasm</location>
    </subcellularLocation>
</comment>
<comment type="function">
    <text evidence="3">Required for maturation of urease via the functional incorporation of the urease nickel metallocenter.</text>
</comment>